<organism evidence="1 2">
    <name type="scientific">Phialocephala subalpina</name>
    <dbReference type="NCBI Taxonomy" id="576137"/>
    <lineage>
        <taxon>Eukaryota</taxon>
        <taxon>Fungi</taxon>
        <taxon>Dikarya</taxon>
        <taxon>Ascomycota</taxon>
        <taxon>Pezizomycotina</taxon>
        <taxon>Leotiomycetes</taxon>
        <taxon>Helotiales</taxon>
        <taxon>Mollisiaceae</taxon>
        <taxon>Phialocephala</taxon>
        <taxon>Phialocephala fortinii species complex</taxon>
    </lineage>
</organism>
<evidence type="ECO:0000313" key="2">
    <source>
        <dbReference type="Proteomes" id="UP000184330"/>
    </source>
</evidence>
<reference evidence="1 2" key="1">
    <citation type="submission" date="2016-03" db="EMBL/GenBank/DDBJ databases">
        <authorList>
            <person name="Ploux O."/>
        </authorList>
    </citation>
    <scope>NUCLEOTIDE SEQUENCE [LARGE SCALE GENOMIC DNA]</scope>
    <source>
        <strain evidence="1 2">UAMH 11012</strain>
    </source>
</reference>
<dbReference type="Proteomes" id="UP000184330">
    <property type="component" value="Unassembled WGS sequence"/>
</dbReference>
<evidence type="ECO:0000313" key="1">
    <source>
        <dbReference type="EMBL" id="CZR62650.1"/>
    </source>
</evidence>
<proteinExistence type="predicted"/>
<accession>A0A1L7XC78</accession>
<gene>
    <name evidence="1" type="ORF">PAC_12547</name>
</gene>
<dbReference type="EMBL" id="FJOG01000021">
    <property type="protein sequence ID" value="CZR62650.1"/>
    <property type="molecule type" value="Genomic_DNA"/>
</dbReference>
<sequence>MCGHQLGAQNTLIADSGTTRAFFAFICKKLTGSASNQVIRTFNTTFFLHQPNLDRVQIHFLIMKLTSSLSLALLSLWAPLIQATSSPRHPYPFRRSTSTNATFPNATSPNATISTPPFAFPNGTFPNATSTTVPLCPLTNTTNTTLPYTFTLRAVSDHTTNSIFLISNPYLASTFHISDASTSLAFFSLEENGQLFGTKNGHIGLAGLCSLLRSGAGNGTVYIPSCAYNGTVNPFPVSNKKWVAKSACVDGETELILLPDFGDGTVVRDTYFHAVPGAEPLIFHAQQEIYPTAILVIQKV</sequence>
<protein>
    <submittedName>
        <fullName evidence="1">Uncharacterized protein</fullName>
    </submittedName>
</protein>
<dbReference type="AlphaFoldDB" id="A0A1L7XC78"/>
<dbReference type="OrthoDB" id="10488369at2759"/>
<name>A0A1L7XC78_9HELO</name>
<keyword evidence="2" id="KW-1185">Reference proteome</keyword>